<comment type="caution">
    <text evidence="13">The sequence shown here is derived from an EMBL/GenBank/DDBJ whole genome shotgun (WGS) entry which is preliminary data.</text>
</comment>
<evidence type="ECO:0000313" key="14">
    <source>
        <dbReference type="Proteomes" id="UP000734823"/>
    </source>
</evidence>
<accession>A0ABR7LC73</accession>
<evidence type="ECO:0000256" key="3">
    <source>
        <dbReference type="ARBA" id="ARBA00005411"/>
    </source>
</evidence>
<comment type="subunit">
    <text evidence="11">Homodimer.</text>
</comment>
<dbReference type="InterPro" id="IPR050607">
    <property type="entry name" value="NOS"/>
</dbReference>
<keyword evidence="6 11" id="KW-0349">Heme</keyword>
<sequence length="420" mass="46818">MWALPSGNDTTKPPEPSRGLADLDQAEEFLELFHAENPAAGPLSERVRWVRAEFELTGTYRHTSAELEFGARVAWRNSARCIGRLYWRSMRVRDLRAVRAPAEVAEQCVEHLRMATNGGKVRPLITIFAPDAPDAPAPRIWNEQLIRYAGHRRPDGTVLGDPRYVGFTAAVRDLGWAPEGAPGAFDVLPLVVSGRDEGTVVHPLPRDAVQEVELRHPDHPWFAELGLRWHAVPAISSMRLSIGGVDYPAAPFNGWYMGTEIGARNLADHDRFDLLPTVAERLGLDTSREASLWRDRSLVEVNVAVLHSFAEAGVAITDHHTESARFLTHVEREEKAGRTCPADWSWIVPPMSGGITPVFHRYYDTESLRPEFVADESATRTALSGVPPRFPESTDGPIPWSYLHTPLPRREHQVNGTQAL</sequence>
<evidence type="ECO:0000256" key="1">
    <source>
        <dbReference type="ARBA" id="ARBA00001971"/>
    </source>
</evidence>
<comment type="cofactor">
    <cofactor evidence="1 11">
        <name>heme</name>
        <dbReference type="ChEBI" id="CHEBI:30413"/>
    </cofactor>
</comment>
<dbReference type="InterPro" id="IPR044944">
    <property type="entry name" value="NOS_dom_3"/>
</dbReference>
<dbReference type="PIRSF" id="PIRSF037219">
    <property type="entry name" value="NOS_oxygenase"/>
    <property type="match status" value="1"/>
</dbReference>
<gene>
    <name evidence="13" type="ORF">GPZ80_22700</name>
</gene>
<evidence type="ECO:0000256" key="11">
    <source>
        <dbReference type="PIRNR" id="PIRNR037219"/>
    </source>
</evidence>
<evidence type="ECO:0000256" key="9">
    <source>
        <dbReference type="ARBA" id="ARBA00023004"/>
    </source>
</evidence>
<keyword evidence="7 11" id="KW-0479">Metal-binding</keyword>
<dbReference type="InterPro" id="IPR044943">
    <property type="entry name" value="NOS_dom_1"/>
</dbReference>
<reference evidence="13 14" key="1">
    <citation type="submission" date="2020-06" db="EMBL/GenBank/DDBJ databases">
        <title>Actinokineospora xiongansis sp. nov., isolated from soil of Baiyangdian.</title>
        <authorList>
            <person name="Zhang X."/>
        </authorList>
    </citation>
    <scope>NUCLEOTIDE SEQUENCE [LARGE SCALE GENOMIC DNA]</scope>
    <source>
        <strain evidence="13 14">HBU206404</strain>
    </source>
</reference>
<evidence type="ECO:0000256" key="8">
    <source>
        <dbReference type="ARBA" id="ARBA00023002"/>
    </source>
</evidence>
<dbReference type="CDD" id="cd00575">
    <property type="entry name" value="NOS_oxygenase"/>
    <property type="match status" value="1"/>
</dbReference>
<organism evidence="13 14">
    <name type="scientific">Actinokineospora xionganensis</name>
    <dbReference type="NCBI Taxonomy" id="2684470"/>
    <lineage>
        <taxon>Bacteria</taxon>
        <taxon>Bacillati</taxon>
        <taxon>Actinomycetota</taxon>
        <taxon>Actinomycetes</taxon>
        <taxon>Pseudonocardiales</taxon>
        <taxon>Pseudonocardiaceae</taxon>
        <taxon>Actinokineospora</taxon>
    </lineage>
</organism>
<comment type="catalytic activity">
    <reaction evidence="10">
        <text>3 reduced [flavodoxin] + 2 L-arginine + 4 O2 = 3 oxidized [flavodoxin] + 2 L-citrulline + 2 nitric oxide + 4 H2O + 5 H(+)</text>
        <dbReference type="Rhea" id="RHEA:52324"/>
        <dbReference type="Rhea" id="RHEA-COMP:10622"/>
        <dbReference type="Rhea" id="RHEA-COMP:10623"/>
        <dbReference type="ChEBI" id="CHEBI:15377"/>
        <dbReference type="ChEBI" id="CHEBI:15378"/>
        <dbReference type="ChEBI" id="CHEBI:15379"/>
        <dbReference type="ChEBI" id="CHEBI:16480"/>
        <dbReference type="ChEBI" id="CHEBI:32682"/>
        <dbReference type="ChEBI" id="CHEBI:57618"/>
        <dbReference type="ChEBI" id="CHEBI:57743"/>
        <dbReference type="ChEBI" id="CHEBI:58210"/>
        <dbReference type="EC" id="1.14.14.47"/>
    </reaction>
</comment>
<evidence type="ECO:0000256" key="2">
    <source>
        <dbReference type="ARBA" id="ARBA00002642"/>
    </source>
</evidence>
<dbReference type="EMBL" id="JABVED010000013">
    <property type="protein sequence ID" value="MBC6449974.1"/>
    <property type="molecule type" value="Genomic_DNA"/>
</dbReference>
<dbReference type="Proteomes" id="UP000734823">
    <property type="component" value="Unassembled WGS sequence"/>
</dbReference>
<dbReference type="InterPro" id="IPR044940">
    <property type="entry name" value="NOS_dom_2"/>
</dbReference>
<dbReference type="Gene3D" id="3.90.440.10">
    <property type="entry name" value="Nitric Oxide Synthase,Heme Domain,Chain A domain 2"/>
    <property type="match status" value="1"/>
</dbReference>
<dbReference type="PANTHER" id="PTHR43410:SF1">
    <property type="entry name" value="NITRIC OXIDE SYNTHASE"/>
    <property type="match status" value="1"/>
</dbReference>
<dbReference type="InterPro" id="IPR036119">
    <property type="entry name" value="NOS_N_sf"/>
</dbReference>
<feature type="domain" description="Nitric oxide synthase (NOS)" evidence="12">
    <location>
        <begin position="80"/>
        <end position="87"/>
    </location>
</feature>
<comment type="miscellaneous">
    <text evidence="11">This protein is similar to the oxygenase domain of eukaryotic nitric oxide synthases but lacks the reductase domain which, in eukaryotes, is responsible for transfer of electrons to the ferric heme during nitric oxide synthesis.</text>
</comment>
<dbReference type="EC" id="1.14.14.47" evidence="4 11"/>
<dbReference type="InterPro" id="IPR004030">
    <property type="entry name" value="NOS_N"/>
</dbReference>
<evidence type="ECO:0000256" key="10">
    <source>
        <dbReference type="ARBA" id="ARBA00048713"/>
    </source>
</evidence>
<evidence type="ECO:0000313" key="13">
    <source>
        <dbReference type="EMBL" id="MBC6449974.1"/>
    </source>
</evidence>
<dbReference type="PANTHER" id="PTHR43410">
    <property type="entry name" value="NITRIC OXIDE SYNTHASE OXYGENASE"/>
    <property type="match status" value="1"/>
</dbReference>
<dbReference type="InterPro" id="IPR017142">
    <property type="entry name" value="Nitric_oxide_synthase_Oase-su"/>
</dbReference>
<evidence type="ECO:0000256" key="7">
    <source>
        <dbReference type="ARBA" id="ARBA00022723"/>
    </source>
</evidence>
<protein>
    <recommendedName>
        <fullName evidence="5 11">Nitric oxide synthase oxygenase</fullName>
        <ecNumber evidence="4 11">1.14.14.47</ecNumber>
    </recommendedName>
</protein>
<dbReference type="Gene3D" id="3.90.340.10">
    <property type="entry name" value="Nitric Oxide Synthase, Chain A, domain 1"/>
    <property type="match status" value="1"/>
</dbReference>
<evidence type="ECO:0000256" key="4">
    <source>
        <dbReference type="ARBA" id="ARBA00012735"/>
    </source>
</evidence>
<proteinExistence type="inferred from homology"/>
<dbReference type="PROSITE" id="PS60001">
    <property type="entry name" value="NOS"/>
    <property type="match status" value="1"/>
</dbReference>
<dbReference type="Gene3D" id="3.90.1230.10">
    <property type="entry name" value="Nitric Oxide Synthase, Chain A, domain 3"/>
    <property type="match status" value="1"/>
</dbReference>
<dbReference type="Pfam" id="PF02898">
    <property type="entry name" value="NO_synthase"/>
    <property type="match status" value="1"/>
</dbReference>
<keyword evidence="8 11" id="KW-0560">Oxidoreductase</keyword>
<evidence type="ECO:0000256" key="5">
    <source>
        <dbReference type="ARBA" id="ARBA00018859"/>
    </source>
</evidence>
<keyword evidence="14" id="KW-1185">Reference proteome</keyword>
<comment type="similarity">
    <text evidence="3 11">Belongs to the NOS family. Bacterial NOS oxygenase subfamily.</text>
</comment>
<comment type="function">
    <text evidence="2 11">Catalyzes the production of nitric oxide.</text>
</comment>
<evidence type="ECO:0000256" key="6">
    <source>
        <dbReference type="ARBA" id="ARBA00022617"/>
    </source>
</evidence>
<name>A0ABR7LC73_9PSEU</name>
<evidence type="ECO:0000259" key="12">
    <source>
        <dbReference type="PROSITE" id="PS60001"/>
    </source>
</evidence>
<keyword evidence="9 11" id="KW-0408">Iron</keyword>
<dbReference type="SUPFAM" id="SSF56512">
    <property type="entry name" value="Nitric oxide (NO) synthase oxygenase domain"/>
    <property type="match status" value="1"/>
</dbReference>